<evidence type="ECO:0000313" key="4">
    <source>
        <dbReference type="Proteomes" id="UP000252603"/>
    </source>
</evidence>
<sequence length="84" mass="9633">MTEHVEKYTNKAIEIIADYIQRTNKKNEQLQEAKVRLDKKIALFADDENCNTNRLMSVFLPAMTSHTRDGFFEEIAAALEGANQ</sequence>
<protein>
    <submittedName>
        <fullName evidence="2">Uncharacterized protein</fullName>
    </submittedName>
</protein>
<organism evidence="2 4">
    <name type="scientific">Klebsiella pneumoniae</name>
    <dbReference type="NCBI Taxonomy" id="573"/>
    <lineage>
        <taxon>Bacteria</taxon>
        <taxon>Pseudomonadati</taxon>
        <taxon>Pseudomonadota</taxon>
        <taxon>Gammaproteobacteria</taxon>
        <taxon>Enterobacterales</taxon>
        <taxon>Enterobacteriaceae</taxon>
        <taxon>Klebsiella/Raoultella group</taxon>
        <taxon>Klebsiella</taxon>
        <taxon>Klebsiella pneumoniae complex</taxon>
    </lineage>
</organism>
<evidence type="ECO:0000313" key="3">
    <source>
        <dbReference type="Proteomes" id="UP000245817"/>
    </source>
</evidence>
<dbReference type="Proteomes" id="UP000245817">
    <property type="component" value="Unassembled WGS sequence"/>
</dbReference>
<name>A0A1L5WGL0_KLEPN</name>
<reference evidence="2 4" key="2">
    <citation type="submission" date="2018-07" db="EMBL/GenBank/DDBJ databases">
        <authorList>
            <consortium name="Pathogen Informatics"/>
        </authorList>
    </citation>
    <scope>NUCLEOTIDE SEQUENCE [LARGE SCALE GENOMIC DNA]</scope>
    <source>
        <strain evidence="2 4">4300STDY6470422</strain>
    </source>
</reference>
<accession>A0A1L5WGL0</accession>
<evidence type="ECO:0000313" key="1">
    <source>
        <dbReference type="EMBL" id="PVU62321.1"/>
    </source>
</evidence>
<dbReference type="AlphaFoldDB" id="A0A1L5WGL0"/>
<proteinExistence type="predicted"/>
<dbReference type="EMBL" id="UFEU01000025">
    <property type="protein sequence ID" value="SSK60422.1"/>
    <property type="molecule type" value="Genomic_DNA"/>
</dbReference>
<reference evidence="1 3" key="1">
    <citation type="submission" date="2017-09" db="EMBL/GenBank/DDBJ databases">
        <title>Molecular Epidemiology of Livestock-Associated Methicillin Resistant Staphylococcus aureus (LA-MRSA) and Extended-Spectrum Beta-Lactamase (ESBL)-Producing Enterobacteriaceae in Pigs and Exposed Workers in Cameroon and South Africa.</title>
        <authorList>
            <person name="Founou L."/>
            <person name="Founou R.C."/>
            <person name="Allam M."/>
            <person name="Ismail A."/>
            <person name="Essack S.Y."/>
        </authorList>
    </citation>
    <scope>NUCLEOTIDE SEQUENCE [LARGE SCALE GENOMIC DNA]</scope>
    <source>
        <strain evidence="1 3">HH516E4IA</strain>
    </source>
</reference>
<dbReference type="EMBL" id="PCFF01000010">
    <property type="protein sequence ID" value="PVU62321.1"/>
    <property type="molecule type" value="Genomic_DNA"/>
</dbReference>
<evidence type="ECO:0000313" key="2">
    <source>
        <dbReference type="EMBL" id="SSK60422.1"/>
    </source>
</evidence>
<gene>
    <name evidence="1" type="ORF">CP554_11965</name>
    <name evidence="2" type="ORF">SAMEA4364603_05109</name>
</gene>
<dbReference type="RefSeq" id="WP_020804604.1">
    <property type="nucleotide sequence ID" value="NZ_AP021880.1"/>
</dbReference>
<dbReference type="Proteomes" id="UP000252603">
    <property type="component" value="Unassembled WGS sequence"/>
</dbReference>